<comment type="caution">
    <text evidence="1">The sequence shown here is derived from an EMBL/GenBank/DDBJ whole genome shotgun (WGS) entry which is preliminary data.</text>
</comment>
<dbReference type="EMBL" id="LFIW01002656">
    <property type="protein sequence ID" value="KZL64930.1"/>
    <property type="molecule type" value="Genomic_DNA"/>
</dbReference>
<proteinExistence type="predicted"/>
<reference evidence="1 2" key="1">
    <citation type="submission" date="2015-06" db="EMBL/GenBank/DDBJ databases">
        <title>Survival trade-offs in plant roots during colonization by closely related pathogenic and mutualistic fungi.</title>
        <authorList>
            <person name="Hacquard S."/>
            <person name="Kracher B."/>
            <person name="Hiruma K."/>
            <person name="Weinman A."/>
            <person name="Muench P."/>
            <person name="Garrido Oter R."/>
            <person name="Ver Loren van Themaat E."/>
            <person name="Dallerey J.-F."/>
            <person name="Damm U."/>
            <person name="Henrissat B."/>
            <person name="Lespinet O."/>
            <person name="Thon M."/>
            <person name="Kemen E."/>
            <person name="McHardy A.C."/>
            <person name="Schulze-Lefert P."/>
            <person name="O'Connell R.J."/>
        </authorList>
    </citation>
    <scope>NUCLEOTIDE SEQUENCE [LARGE SCALE GENOMIC DNA]</scope>
    <source>
        <strain evidence="1 2">MAFF 238704</strain>
    </source>
</reference>
<protein>
    <submittedName>
        <fullName evidence="1">Enoyl-hydratase</fullName>
    </submittedName>
</protein>
<gene>
    <name evidence="1" type="ORF">CI238_07087</name>
</gene>
<dbReference type="AlphaFoldDB" id="A0A166MRZ3"/>
<keyword evidence="2" id="KW-1185">Reference proteome</keyword>
<accession>A0A166MRZ3</accession>
<evidence type="ECO:0000313" key="2">
    <source>
        <dbReference type="Proteomes" id="UP000076584"/>
    </source>
</evidence>
<sequence length="79" mass="8375">MEYTLSSRDITPEDAAKIASPTRLSLVSLLALSGGKQSINRASAPSLGQIIADTKNFFKQQVGPETQAVARRSADLTAI</sequence>
<dbReference type="Proteomes" id="UP000076584">
    <property type="component" value="Unassembled WGS sequence"/>
</dbReference>
<name>A0A166MRZ3_COLIC</name>
<organism evidence="1 2">
    <name type="scientific">Colletotrichum incanum</name>
    <name type="common">Soybean anthracnose fungus</name>
    <dbReference type="NCBI Taxonomy" id="1573173"/>
    <lineage>
        <taxon>Eukaryota</taxon>
        <taxon>Fungi</taxon>
        <taxon>Dikarya</taxon>
        <taxon>Ascomycota</taxon>
        <taxon>Pezizomycotina</taxon>
        <taxon>Sordariomycetes</taxon>
        <taxon>Hypocreomycetidae</taxon>
        <taxon>Glomerellales</taxon>
        <taxon>Glomerellaceae</taxon>
        <taxon>Colletotrichum</taxon>
        <taxon>Colletotrichum spaethianum species complex</taxon>
    </lineage>
</organism>
<evidence type="ECO:0000313" key="1">
    <source>
        <dbReference type="EMBL" id="KZL64930.1"/>
    </source>
</evidence>